<evidence type="ECO:0000313" key="4">
    <source>
        <dbReference type="Proteomes" id="UP000326702"/>
    </source>
</evidence>
<dbReference type="AlphaFoldDB" id="A0A5P9Q8K7"/>
<dbReference type="GO" id="GO:0000028">
    <property type="term" value="P:ribosomal small subunit assembly"/>
    <property type="evidence" value="ECO:0007669"/>
    <property type="project" value="TreeGrafter"/>
</dbReference>
<dbReference type="Gene3D" id="3.40.50.300">
    <property type="entry name" value="P-loop containing nucleotide triphosphate hydrolases"/>
    <property type="match status" value="1"/>
</dbReference>
<dbReference type="GO" id="GO:0019843">
    <property type="term" value="F:rRNA binding"/>
    <property type="evidence" value="ECO:0007669"/>
    <property type="project" value="TreeGrafter"/>
</dbReference>
<feature type="compositionally biased region" description="Basic and acidic residues" evidence="1">
    <location>
        <begin position="622"/>
        <end position="632"/>
    </location>
</feature>
<proteinExistence type="predicted"/>
<name>A0A5P9Q8K7_9MICO</name>
<dbReference type="PANTHER" id="PTHR42698:SF1">
    <property type="entry name" value="GTPASE ERA, MITOCHONDRIAL"/>
    <property type="match status" value="1"/>
</dbReference>
<evidence type="ECO:0000259" key="2">
    <source>
        <dbReference type="Pfam" id="PF00350"/>
    </source>
</evidence>
<evidence type="ECO:0000256" key="1">
    <source>
        <dbReference type="SAM" id="MobiDB-lite"/>
    </source>
</evidence>
<sequence>MSSDDAGADARLAAAVTAARGALDASSFPLATDDAADARSTRAELLGQLDDYLLPRLRSRDAPLLAVVGGSTGAGKSTLVNALVGQVVSAPGVLRPTTRAPVLVHHPLDAAWFTSDRVLPGLARVRSDRPGSAATPPSDLGARALRLVASDRVPRGLALVDAPDVDSVATENRELAHQLLAAADLWVFVTTAARYADAVPWDLLAAAGRRRAQVALVLDRVDPGAEAVEADLARLAEAEGLGDARIFLVPETAPGEDGLLPERVVAPLARWLTRLAADEGARRGVVDATCDGVVDDLVRRLRGLARAATGQTAADGELRRAVDDAYEAAAREIVEATADGTLLRGEVLGRWQELVGGNELFAGFQRAVGRARDRVAAFFRGRSEAVPRLERAIGSSLEGLVLDAAETADQRAAAAWRGTSAGRPLVTGPDGTVPPTAHVALRERTAAEVRAWQEDVLALVRDRGAAKRGTARALSLGINGVGVVLMVLVFASTAGLTGAELGIAGGTAAASQAVLSAVFGDEAVRQLTRAARDALEARVRAVLATEADRYLAVLDALGAADDAGPGLLVAADGVERAARDERTAREAEVAPAAERATTGPGPGLRGADLADEGPAGRTAAGDTHETEPERGRGGFWRRVLRGGRT</sequence>
<dbReference type="EMBL" id="CP045529">
    <property type="protein sequence ID" value="QFU97773.1"/>
    <property type="molecule type" value="Genomic_DNA"/>
</dbReference>
<keyword evidence="4" id="KW-1185">Reference proteome</keyword>
<evidence type="ECO:0000313" key="3">
    <source>
        <dbReference type="EMBL" id="QFU97773.1"/>
    </source>
</evidence>
<dbReference type="GO" id="GO:0043024">
    <property type="term" value="F:ribosomal small subunit binding"/>
    <property type="evidence" value="ECO:0007669"/>
    <property type="project" value="TreeGrafter"/>
</dbReference>
<protein>
    <recommendedName>
        <fullName evidence="2">Dynamin N-terminal domain-containing protein</fullName>
    </recommendedName>
</protein>
<gene>
    <name evidence="3" type="ORF">KDY119_01277</name>
</gene>
<dbReference type="InterPro" id="IPR045063">
    <property type="entry name" value="Dynamin_N"/>
</dbReference>
<feature type="region of interest" description="Disordered" evidence="1">
    <location>
        <begin position="581"/>
        <end position="645"/>
    </location>
</feature>
<feature type="domain" description="Dynamin N-terminal" evidence="2">
    <location>
        <begin position="67"/>
        <end position="197"/>
    </location>
</feature>
<dbReference type="GO" id="GO:0005525">
    <property type="term" value="F:GTP binding"/>
    <property type="evidence" value="ECO:0007669"/>
    <property type="project" value="InterPro"/>
</dbReference>
<dbReference type="InterPro" id="IPR027417">
    <property type="entry name" value="P-loop_NTPase"/>
</dbReference>
<dbReference type="KEGG" id="lxl:KDY119_01277"/>
<dbReference type="Proteomes" id="UP000326702">
    <property type="component" value="Chromosome"/>
</dbReference>
<accession>A0A5P9Q8K7</accession>
<dbReference type="PANTHER" id="PTHR42698">
    <property type="entry name" value="GTPASE ERA"/>
    <property type="match status" value="1"/>
</dbReference>
<dbReference type="GO" id="GO:0005829">
    <property type="term" value="C:cytosol"/>
    <property type="evidence" value="ECO:0007669"/>
    <property type="project" value="TreeGrafter"/>
</dbReference>
<dbReference type="OrthoDB" id="207675at2"/>
<feature type="compositionally biased region" description="Low complexity" evidence="1">
    <location>
        <begin position="589"/>
        <end position="598"/>
    </location>
</feature>
<dbReference type="RefSeq" id="WP_153022082.1">
    <property type="nucleotide sequence ID" value="NZ_BAABIH010000012.1"/>
</dbReference>
<dbReference type="Pfam" id="PF00350">
    <property type="entry name" value="Dynamin_N"/>
    <property type="match status" value="1"/>
</dbReference>
<organism evidence="3 4">
    <name type="scientific">Luteimicrobium xylanilyticum</name>
    <dbReference type="NCBI Taxonomy" id="1133546"/>
    <lineage>
        <taxon>Bacteria</taxon>
        <taxon>Bacillati</taxon>
        <taxon>Actinomycetota</taxon>
        <taxon>Actinomycetes</taxon>
        <taxon>Micrococcales</taxon>
        <taxon>Luteimicrobium</taxon>
    </lineage>
</organism>
<dbReference type="InterPro" id="IPR005662">
    <property type="entry name" value="GTPase_Era-like"/>
</dbReference>
<reference evidence="3 4" key="1">
    <citation type="submission" date="2019-10" db="EMBL/GenBank/DDBJ databases">
        <title>Genome sequence of Luteimicrobium xylanilyticum HY-24.</title>
        <authorList>
            <person name="Kim D.Y."/>
            <person name="Park H.-Y."/>
        </authorList>
    </citation>
    <scope>NUCLEOTIDE SEQUENCE [LARGE SCALE GENOMIC DNA]</scope>
    <source>
        <strain evidence="3 4">HY-24</strain>
    </source>
</reference>
<dbReference type="SUPFAM" id="SSF52540">
    <property type="entry name" value="P-loop containing nucleoside triphosphate hydrolases"/>
    <property type="match status" value="1"/>
</dbReference>